<dbReference type="SUPFAM" id="SSF161098">
    <property type="entry name" value="MetI-like"/>
    <property type="match status" value="1"/>
</dbReference>
<feature type="transmembrane region" description="Helical" evidence="9">
    <location>
        <begin position="232"/>
        <end position="259"/>
    </location>
</feature>
<evidence type="ECO:0000313" key="12">
    <source>
        <dbReference type="Proteomes" id="UP000318801"/>
    </source>
</evidence>
<keyword evidence="4 9" id="KW-0812">Transmembrane</keyword>
<dbReference type="GO" id="GO:0055085">
    <property type="term" value="P:transmembrane transport"/>
    <property type="evidence" value="ECO:0007669"/>
    <property type="project" value="InterPro"/>
</dbReference>
<comment type="similarity">
    <text evidence="9">Belongs to the binding-protein-dependent transport system permease family.</text>
</comment>
<dbReference type="GO" id="GO:0005886">
    <property type="term" value="C:plasma membrane"/>
    <property type="evidence" value="ECO:0007669"/>
    <property type="project" value="UniProtKB-SubCell"/>
</dbReference>
<dbReference type="InterPro" id="IPR050366">
    <property type="entry name" value="BP-dependent_transpt_permease"/>
</dbReference>
<evidence type="ECO:0000256" key="5">
    <source>
        <dbReference type="ARBA" id="ARBA00022856"/>
    </source>
</evidence>
<keyword evidence="12" id="KW-1185">Reference proteome</keyword>
<keyword evidence="3" id="KW-1003">Cell membrane</keyword>
<dbReference type="CDD" id="cd06261">
    <property type="entry name" value="TM_PBP2"/>
    <property type="match status" value="1"/>
</dbReference>
<dbReference type="Proteomes" id="UP000318801">
    <property type="component" value="Unassembled WGS sequence"/>
</dbReference>
<comment type="subcellular location">
    <subcellularLocation>
        <location evidence="1 9">Cell membrane</location>
        <topology evidence="1 9">Multi-pass membrane protein</topology>
    </subcellularLocation>
</comment>
<feature type="transmembrane region" description="Helical" evidence="9">
    <location>
        <begin position="117"/>
        <end position="143"/>
    </location>
</feature>
<evidence type="ECO:0000256" key="8">
    <source>
        <dbReference type="ARBA" id="ARBA00023136"/>
    </source>
</evidence>
<keyword evidence="8 9" id="KW-0472">Membrane</keyword>
<dbReference type="GO" id="GO:0015833">
    <property type="term" value="P:peptide transport"/>
    <property type="evidence" value="ECO:0007669"/>
    <property type="project" value="UniProtKB-KW"/>
</dbReference>
<dbReference type="OrthoDB" id="9805884at2"/>
<dbReference type="Pfam" id="PF00528">
    <property type="entry name" value="BPD_transp_1"/>
    <property type="match status" value="1"/>
</dbReference>
<keyword evidence="6" id="KW-0653">Protein transport</keyword>
<organism evidence="11 12">
    <name type="scientific">Martelella alba</name>
    <dbReference type="NCBI Taxonomy" id="2590451"/>
    <lineage>
        <taxon>Bacteria</taxon>
        <taxon>Pseudomonadati</taxon>
        <taxon>Pseudomonadota</taxon>
        <taxon>Alphaproteobacteria</taxon>
        <taxon>Hyphomicrobiales</taxon>
        <taxon>Aurantimonadaceae</taxon>
        <taxon>Martelella</taxon>
    </lineage>
</organism>
<keyword evidence="7 9" id="KW-1133">Transmembrane helix</keyword>
<evidence type="ECO:0000256" key="9">
    <source>
        <dbReference type="RuleBase" id="RU363032"/>
    </source>
</evidence>
<evidence type="ECO:0000256" key="6">
    <source>
        <dbReference type="ARBA" id="ARBA00022927"/>
    </source>
</evidence>
<evidence type="ECO:0000256" key="1">
    <source>
        <dbReference type="ARBA" id="ARBA00004651"/>
    </source>
</evidence>
<evidence type="ECO:0000259" key="10">
    <source>
        <dbReference type="PROSITE" id="PS50928"/>
    </source>
</evidence>
<proteinExistence type="inferred from homology"/>
<dbReference type="Pfam" id="PF12911">
    <property type="entry name" value="OppC_N"/>
    <property type="match status" value="1"/>
</dbReference>
<evidence type="ECO:0000256" key="3">
    <source>
        <dbReference type="ARBA" id="ARBA00022475"/>
    </source>
</evidence>
<keyword evidence="2 9" id="KW-0813">Transport</keyword>
<evidence type="ECO:0000256" key="2">
    <source>
        <dbReference type="ARBA" id="ARBA00022448"/>
    </source>
</evidence>
<dbReference type="AlphaFoldDB" id="A0A506U8A8"/>
<protein>
    <submittedName>
        <fullName evidence="11">ABC transporter permease</fullName>
    </submittedName>
</protein>
<feature type="transmembrane region" description="Helical" evidence="9">
    <location>
        <begin position="150"/>
        <end position="172"/>
    </location>
</feature>
<reference evidence="11 12" key="1">
    <citation type="submission" date="2019-06" db="EMBL/GenBank/DDBJ databases">
        <authorList>
            <person name="Li M."/>
        </authorList>
    </citation>
    <scope>NUCLEOTIDE SEQUENCE [LARGE SCALE GENOMIC DNA]</scope>
    <source>
        <strain evidence="11 12">BGMRC2036</strain>
    </source>
</reference>
<evidence type="ECO:0000256" key="7">
    <source>
        <dbReference type="ARBA" id="ARBA00022989"/>
    </source>
</evidence>
<dbReference type="PANTHER" id="PTHR43386:SF1">
    <property type="entry name" value="D,D-DIPEPTIDE TRANSPORT SYSTEM PERMEASE PROTEIN DDPC-RELATED"/>
    <property type="match status" value="1"/>
</dbReference>
<dbReference type="EMBL" id="VHLG01000010">
    <property type="protein sequence ID" value="TPW29205.1"/>
    <property type="molecule type" value="Genomic_DNA"/>
</dbReference>
<evidence type="ECO:0000256" key="4">
    <source>
        <dbReference type="ARBA" id="ARBA00022692"/>
    </source>
</evidence>
<dbReference type="GO" id="GO:0015031">
    <property type="term" value="P:protein transport"/>
    <property type="evidence" value="ECO:0007669"/>
    <property type="project" value="UniProtKB-KW"/>
</dbReference>
<dbReference type="InterPro" id="IPR000515">
    <property type="entry name" value="MetI-like"/>
</dbReference>
<evidence type="ECO:0000313" key="11">
    <source>
        <dbReference type="EMBL" id="TPW29205.1"/>
    </source>
</evidence>
<name>A0A506U8A8_9HYPH</name>
<dbReference type="Gene3D" id="1.10.3720.10">
    <property type="entry name" value="MetI-like"/>
    <property type="match status" value="1"/>
</dbReference>
<sequence>MTRLNKVSAAVADNISEEGLIGDPVPLWKQTWLRLLRKRSGQIGLAIIGILLMVAIFAPVIAPYDPNEVLIGIEKVKRREPPCIHLLGCPAEHPQHLMGIDGNTRDYFSRLVYGSRISLMIGLTTVSAALIVGVFLGAISGYFGGWIDNIVMRIMDVILGFPSLLLAIAIVAVLGPGIVNALLAISIVSVPAYARVTRASVLSVKTLDFVAATRVLGGSKWRILFRRVLPNALTPIVVLATLGIATAILDAAGLSFLGLGAQPPMAEWGTMLGTERNQIFSAPHLVFFPGLAIMITVLGFNLLGDGLRDALDPRLNT</sequence>
<dbReference type="PROSITE" id="PS50928">
    <property type="entry name" value="ABC_TM1"/>
    <property type="match status" value="1"/>
</dbReference>
<dbReference type="PANTHER" id="PTHR43386">
    <property type="entry name" value="OLIGOPEPTIDE TRANSPORT SYSTEM PERMEASE PROTEIN APPC"/>
    <property type="match status" value="1"/>
</dbReference>
<dbReference type="InterPro" id="IPR035906">
    <property type="entry name" value="MetI-like_sf"/>
</dbReference>
<feature type="transmembrane region" description="Helical" evidence="9">
    <location>
        <begin position="279"/>
        <end position="304"/>
    </location>
</feature>
<gene>
    <name evidence="11" type="ORF">FJU08_15255</name>
</gene>
<feature type="domain" description="ABC transmembrane type-1" evidence="10">
    <location>
        <begin position="115"/>
        <end position="304"/>
    </location>
</feature>
<dbReference type="RefSeq" id="WP_141149879.1">
    <property type="nucleotide sequence ID" value="NZ_VHLG01000010.1"/>
</dbReference>
<feature type="transmembrane region" description="Helical" evidence="9">
    <location>
        <begin position="43"/>
        <end position="62"/>
    </location>
</feature>
<comment type="caution">
    <text evidence="11">The sequence shown here is derived from an EMBL/GenBank/DDBJ whole genome shotgun (WGS) entry which is preliminary data.</text>
</comment>
<dbReference type="InterPro" id="IPR025966">
    <property type="entry name" value="OppC_N"/>
</dbReference>
<keyword evidence="5" id="KW-0571">Peptide transport</keyword>
<accession>A0A506U8A8</accession>